<keyword evidence="12" id="KW-0902">Two-component regulatory system</keyword>
<evidence type="ECO:0000259" key="21">
    <source>
        <dbReference type="PROSITE" id="PS50894"/>
    </source>
</evidence>
<dbReference type="PROSITE" id="PS50110">
    <property type="entry name" value="RESPONSE_REGULATORY"/>
    <property type="match status" value="2"/>
</dbReference>
<evidence type="ECO:0000259" key="19">
    <source>
        <dbReference type="PROSITE" id="PS50112"/>
    </source>
</evidence>
<dbReference type="Pfam" id="PF01627">
    <property type="entry name" value="Hpt"/>
    <property type="match status" value="1"/>
</dbReference>
<dbReference type="Proteomes" id="UP001180487">
    <property type="component" value="Unassembled WGS sequence"/>
</dbReference>
<evidence type="ECO:0000256" key="1">
    <source>
        <dbReference type="ARBA" id="ARBA00000085"/>
    </source>
</evidence>
<evidence type="ECO:0000256" key="2">
    <source>
        <dbReference type="ARBA" id="ARBA00004651"/>
    </source>
</evidence>
<dbReference type="Pfam" id="PF21623">
    <property type="entry name" value="HK_sensor_dom_bact"/>
    <property type="match status" value="1"/>
</dbReference>
<dbReference type="SUPFAM" id="SSF103190">
    <property type="entry name" value="Sensory domain-like"/>
    <property type="match status" value="1"/>
</dbReference>
<dbReference type="SUPFAM" id="SSF47384">
    <property type="entry name" value="Homodimeric domain of signal transducing histidine kinase"/>
    <property type="match status" value="1"/>
</dbReference>
<dbReference type="SMART" id="SM00448">
    <property type="entry name" value="REC"/>
    <property type="match status" value="2"/>
</dbReference>
<feature type="domain" description="HPt" evidence="21">
    <location>
        <begin position="1329"/>
        <end position="1427"/>
    </location>
</feature>
<dbReference type="PROSITE" id="PS50894">
    <property type="entry name" value="HPT"/>
    <property type="match status" value="1"/>
</dbReference>
<dbReference type="NCBIfam" id="TIGR00229">
    <property type="entry name" value="sensory_box"/>
    <property type="match status" value="3"/>
</dbReference>
<dbReference type="RefSeq" id="WP_310374907.1">
    <property type="nucleotide sequence ID" value="NZ_JAVDXT010000003.1"/>
</dbReference>
<evidence type="ECO:0000256" key="4">
    <source>
        <dbReference type="ARBA" id="ARBA00022475"/>
    </source>
</evidence>
<reference evidence="22 23" key="1">
    <citation type="submission" date="2023-07" db="EMBL/GenBank/DDBJ databases">
        <title>Sorghum-associated microbial communities from plants grown in Nebraska, USA.</title>
        <authorList>
            <person name="Schachtman D."/>
        </authorList>
    </citation>
    <scope>NUCLEOTIDE SEQUENCE [LARGE SCALE GENOMIC DNA]</scope>
    <source>
        <strain evidence="22 23">BE313</strain>
    </source>
</reference>
<dbReference type="SUPFAM" id="SSF52172">
    <property type="entry name" value="CheY-like"/>
    <property type="match status" value="2"/>
</dbReference>
<dbReference type="InterPro" id="IPR029151">
    <property type="entry name" value="Sensor-like_sf"/>
</dbReference>
<dbReference type="EC" id="2.7.13.3" evidence="3"/>
<dbReference type="InterPro" id="IPR036641">
    <property type="entry name" value="HPT_dom_sf"/>
</dbReference>
<accession>A0ABU2CBD7</accession>
<evidence type="ECO:0000259" key="18">
    <source>
        <dbReference type="PROSITE" id="PS50110"/>
    </source>
</evidence>
<keyword evidence="13 16" id="KW-0472">Membrane</keyword>
<evidence type="ECO:0000313" key="23">
    <source>
        <dbReference type="Proteomes" id="UP001180487"/>
    </source>
</evidence>
<dbReference type="InterPro" id="IPR036097">
    <property type="entry name" value="HisK_dim/P_sf"/>
</dbReference>
<dbReference type="Gene3D" id="3.40.50.2300">
    <property type="match status" value="2"/>
</dbReference>
<dbReference type="InterPro" id="IPR000700">
    <property type="entry name" value="PAS-assoc_C"/>
</dbReference>
<evidence type="ECO:0000313" key="22">
    <source>
        <dbReference type="EMBL" id="MDR7378638.1"/>
    </source>
</evidence>
<dbReference type="SMART" id="SM00387">
    <property type="entry name" value="HATPase_c"/>
    <property type="match status" value="1"/>
</dbReference>
<dbReference type="InterPro" id="IPR001610">
    <property type="entry name" value="PAC"/>
</dbReference>
<feature type="transmembrane region" description="Helical" evidence="16">
    <location>
        <begin position="331"/>
        <end position="352"/>
    </location>
</feature>
<feature type="domain" description="PAC" evidence="20">
    <location>
        <begin position="725"/>
        <end position="777"/>
    </location>
</feature>
<feature type="modified residue" description="4-aspartylphosphate" evidence="15">
    <location>
        <position position="1088"/>
    </location>
</feature>
<keyword evidence="6" id="KW-0808">Transferase</keyword>
<dbReference type="InterPro" id="IPR036890">
    <property type="entry name" value="HATPase_C_sf"/>
</dbReference>
<keyword evidence="11 16" id="KW-1133">Transmembrane helix</keyword>
<evidence type="ECO:0000256" key="14">
    <source>
        <dbReference type="PROSITE-ProRule" id="PRU00110"/>
    </source>
</evidence>
<organism evidence="22 23">
    <name type="scientific">Rhodoferax ferrireducens</name>
    <dbReference type="NCBI Taxonomy" id="192843"/>
    <lineage>
        <taxon>Bacteria</taxon>
        <taxon>Pseudomonadati</taxon>
        <taxon>Pseudomonadota</taxon>
        <taxon>Betaproteobacteria</taxon>
        <taxon>Burkholderiales</taxon>
        <taxon>Comamonadaceae</taxon>
        <taxon>Rhodoferax</taxon>
    </lineage>
</organism>
<dbReference type="CDD" id="cd00082">
    <property type="entry name" value="HisKA"/>
    <property type="match status" value="1"/>
</dbReference>
<dbReference type="SUPFAM" id="SSF47226">
    <property type="entry name" value="Histidine-containing phosphotransfer domain, HPT domain"/>
    <property type="match status" value="1"/>
</dbReference>
<keyword evidence="8" id="KW-0547">Nucleotide-binding</keyword>
<dbReference type="Pfam" id="PF00989">
    <property type="entry name" value="PAS"/>
    <property type="match status" value="2"/>
</dbReference>
<dbReference type="Gene3D" id="3.30.565.10">
    <property type="entry name" value="Histidine kinase-like ATPase, C-terminal domain"/>
    <property type="match status" value="1"/>
</dbReference>
<feature type="domain" description="PAC" evidence="20">
    <location>
        <begin position="595"/>
        <end position="647"/>
    </location>
</feature>
<keyword evidence="23" id="KW-1185">Reference proteome</keyword>
<dbReference type="EMBL" id="JAVDXT010000003">
    <property type="protein sequence ID" value="MDR7378638.1"/>
    <property type="molecule type" value="Genomic_DNA"/>
</dbReference>
<dbReference type="Gene3D" id="1.10.287.130">
    <property type="match status" value="1"/>
</dbReference>
<comment type="catalytic activity">
    <reaction evidence="1">
        <text>ATP + protein L-histidine = ADP + protein N-phospho-L-histidine.</text>
        <dbReference type="EC" id="2.7.13.3"/>
    </reaction>
</comment>
<dbReference type="InterPro" id="IPR003594">
    <property type="entry name" value="HATPase_dom"/>
</dbReference>
<dbReference type="InterPro" id="IPR048760">
    <property type="entry name" value="VP0354-like_sensor_dom"/>
</dbReference>
<feature type="domain" description="Histidine kinase" evidence="17">
    <location>
        <begin position="795"/>
        <end position="1016"/>
    </location>
</feature>
<protein>
    <recommendedName>
        <fullName evidence="3">histidine kinase</fullName>
        <ecNumber evidence="3">2.7.13.3</ecNumber>
    </recommendedName>
</protein>
<dbReference type="InterPro" id="IPR005467">
    <property type="entry name" value="His_kinase_dom"/>
</dbReference>
<evidence type="ECO:0000256" key="12">
    <source>
        <dbReference type="ARBA" id="ARBA00023012"/>
    </source>
</evidence>
<feature type="domain" description="PAC" evidence="20">
    <location>
        <begin position="433"/>
        <end position="487"/>
    </location>
</feature>
<dbReference type="SUPFAM" id="SSF55874">
    <property type="entry name" value="ATPase domain of HSP90 chaperone/DNA topoisomerase II/histidine kinase"/>
    <property type="match status" value="1"/>
</dbReference>
<dbReference type="PROSITE" id="PS50113">
    <property type="entry name" value="PAC"/>
    <property type="match status" value="3"/>
</dbReference>
<feature type="domain" description="PAS" evidence="19">
    <location>
        <begin position="361"/>
        <end position="414"/>
    </location>
</feature>
<dbReference type="PRINTS" id="PR00344">
    <property type="entry name" value="BCTRLSENSOR"/>
</dbReference>
<dbReference type="InterPro" id="IPR013767">
    <property type="entry name" value="PAS_fold"/>
</dbReference>
<comment type="subcellular location">
    <subcellularLocation>
        <location evidence="2">Cell membrane</location>
        <topology evidence="2">Multi-pass membrane protein</topology>
    </subcellularLocation>
</comment>
<evidence type="ECO:0000256" key="3">
    <source>
        <dbReference type="ARBA" id="ARBA00012438"/>
    </source>
</evidence>
<dbReference type="Gene3D" id="2.10.70.100">
    <property type="match status" value="1"/>
</dbReference>
<evidence type="ECO:0000256" key="13">
    <source>
        <dbReference type="ARBA" id="ARBA00023136"/>
    </source>
</evidence>
<comment type="caution">
    <text evidence="22">The sequence shown here is derived from an EMBL/GenBank/DDBJ whole genome shotgun (WGS) entry which is preliminary data.</text>
</comment>
<evidence type="ECO:0000256" key="15">
    <source>
        <dbReference type="PROSITE-ProRule" id="PRU00169"/>
    </source>
</evidence>
<feature type="domain" description="Response regulatory" evidence="18">
    <location>
        <begin position="1035"/>
        <end position="1158"/>
    </location>
</feature>
<feature type="domain" description="Response regulatory" evidence="18">
    <location>
        <begin position="1181"/>
        <end position="1299"/>
    </location>
</feature>
<dbReference type="SUPFAM" id="SSF55785">
    <property type="entry name" value="PYP-like sensor domain (PAS domain)"/>
    <property type="match status" value="3"/>
</dbReference>
<feature type="modified residue" description="4-aspartylphosphate" evidence="15">
    <location>
        <position position="1232"/>
    </location>
</feature>
<evidence type="ECO:0000256" key="5">
    <source>
        <dbReference type="ARBA" id="ARBA00022553"/>
    </source>
</evidence>
<evidence type="ECO:0000256" key="10">
    <source>
        <dbReference type="ARBA" id="ARBA00022840"/>
    </source>
</evidence>
<evidence type="ECO:0000256" key="11">
    <source>
        <dbReference type="ARBA" id="ARBA00022989"/>
    </source>
</evidence>
<dbReference type="InterPro" id="IPR008207">
    <property type="entry name" value="Sig_transdc_His_kin_Hpt_dom"/>
</dbReference>
<dbReference type="SMART" id="SM00388">
    <property type="entry name" value="HisKA"/>
    <property type="match status" value="1"/>
</dbReference>
<proteinExistence type="predicted"/>
<gene>
    <name evidence="22" type="ORF">J2X19_003332</name>
</gene>
<dbReference type="InterPro" id="IPR000014">
    <property type="entry name" value="PAS"/>
</dbReference>
<dbReference type="PROSITE" id="PS50109">
    <property type="entry name" value="HIS_KIN"/>
    <property type="match status" value="1"/>
</dbReference>
<dbReference type="Gene3D" id="3.30.450.20">
    <property type="entry name" value="PAS domain"/>
    <property type="match status" value="4"/>
</dbReference>
<feature type="modified residue" description="Phosphohistidine" evidence="14">
    <location>
        <position position="1368"/>
    </location>
</feature>
<dbReference type="Pfam" id="PF00512">
    <property type="entry name" value="HisKA"/>
    <property type="match status" value="1"/>
</dbReference>
<keyword evidence="9" id="KW-0418">Kinase</keyword>
<evidence type="ECO:0000256" key="16">
    <source>
        <dbReference type="SAM" id="Phobius"/>
    </source>
</evidence>
<dbReference type="InterPro" id="IPR013655">
    <property type="entry name" value="PAS_fold_3"/>
</dbReference>
<dbReference type="Pfam" id="PF08447">
    <property type="entry name" value="PAS_3"/>
    <property type="match status" value="1"/>
</dbReference>
<dbReference type="CDD" id="cd00130">
    <property type="entry name" value="PAS"/>
    <property type="match status" value="3"/>
</dbReference>
<evidence type="ECO:0000256" key="8">
    <source>
        <dbReference type="ARBA" id="ARBA00022741"/>
    </source>
</evidence>
<dbReference type="SMART" id="SM00091">
    <property type="entry name" value="PAS"/>
    <property type="match status" value="3"/>
</dbReference>
<keyword evidence="10" id="KW-0067">ATP-binding</keyword>
<dbReference type="SMART" id="SM00086">
    <property type="entry name" value="PAC"/>
    <property type="match status" value="3"/>
</dbReference>
<keyword evidence="5 15" id="KW-0597">Phosphoprotein</keyword>
<keyword evidence="4" id="KW-1003">Cell membrane</keyword>
<dbReference type="InterPro" id="IPR004358">
    <property type="entry name" value="Sig_transdc_His_kin-like_C"/>
</dbReference>
<dbReference type="Pfam" id="PF00072">
    <property type="entry name" value="Response_reg"/>
    <property type="match status" value="2"/>
</dbReference>
<dbReference type="InterPro" id="IPR035965">
    <property type="entry name" value="PAS-like_dom_sf"/>
</dbReference>
<dbReference type="PROSITE" id="PS50112">
    <property type="entry name" value="PAS"/>
    <property type="match status" value="2"/>
</dbReference>
<dbReference type="CDD" id="cd17546">
    <property type="entry name" value="REC_hyHK_CKI1_RcsC-like"/>
    <property type="match status" value="2"/>
</dbReference>
<dbReference type="Pfam" id="PF02518">
    <property type="entry name" value="HATPase_c"/>
    <property type="match status" value="1"/>
</dbReference>
<dbReference type="PANTHER" id="PTHR45339:SF1">
    <property type="entry name" value="HYBRID SIGNAL TRANSDUCTION HISTIDINE KINASE J"/>
    <property type="match status" value="1"/>
</dbReference>
<evidence type="ECO:0000256" key="9">
    <source>
        <dbReference type="ARBA" id="ARBA00022777"/>
    </source>
</evidence>
<keyword evidence="7 16" id="KW-0812">Transmembrane</keyword>
<dbReference type="CDD" id="cd16922">
    <property type="entry name" value="HATPase_EvgS-ArcB-TorS-like"/>
    <property type="match status" value="1"/>
</dbReference>
<name>A0ABU2CBD7_9BURK</name>
<dbReference type="InterPro" id="IPR011006">
    <property type="entry name" value="CheY-like_superfamily"/>
</dbReference>
<dbReference type="InterPro" id="IPR003661">
    <property type="entry name" value="HisK_dim/P_dom"/>
</dbReference>
<evidence type="ECO:0000259" key="20">
    <source>
        <dbReference type="PROSITE" id="PS50113"/>
    </source>
</evidence>
<dbReference type="InterPro" id="IPR001789">
    <property type="entry name" value="Sig_transdc_resp-reg_receiver"/>
</dbReference>
<evidence type="ECO:0000259" key="17">
    <source>
        <dbReference type="PROSITE" id="PS50109"/>
    </source>
</evidence>
<dbReference type="Gene3D" id="1.20.120.160">
    <property type="entry name" value="HPT domain"/>
    <property type="match status" value="1"/>
</dbReference>
<evidence type="ECO:0000256" key="6">
    <source>
        <dbReference type="ARBA" id="ARBA00022679"/>
    </source>
</evidence>
<dbReference type="PANTHER" id="PTHR45339">
    <property type="entry name" value="HYBRID SIGNAL TRANSDUCTION HISTIDINE KINASE J"/>
    <property type="match status" value="1"/>
</dbReference>
<sequence>MLRLKSIVQVLSANRLTLWAILVLCVFDAAIVWLAGQQAHAYTKEQQESRLTARTQVITKALEESLAEFRSDVIFLSKLPPISGMVRASLPGGYDAMEQTPLSLWQQRLQTIFSAYAQHNANITQVRLIGIADAGRELVRVDRLGDTTTITPDSQLRTKGDRDYFQATAYLGPGKVHVSDITLNREDGKLQQPIVPTLRVATPIFDADGKLFGMVVINIHARVLQAPLQDKLPPQFVGYLTNSQGDFLFHPDAQRSFGFELGHPWRWNDAFQALRPAEPGQVYQDYVGSAGTIHATERAITLDANDPSRVLHVIMTVPNDVITSAANHARAMALLAAMVGSLLVGGFGLLLMRQRRRADAQQAQLAAIVESSHDAIIGKTLQGQVLSWNAGAERIFGFTAAQAVGHKLADLIVPPALISEEIDILQRIGQGEVMSSFNTVRQRRDGTQLDVSVTVSPIYASSGQIVGVSKTVRDISAQKAAEDQVHALNANLEQQVLERTAQVEHYASLQRTILSNAPYAIIATDTEGIVTLFNPAAEHMLGYTAQELLGQLTPVKFHVAEEIQARALLFSQELGTPIAAGFEALVAKARRNLPNEEIWTYVRKDGSRFPVLLSVSALRQDDGAINGFLGIASDISLREQNRRELVSTRDQLLTAATVAELGIWTWHLSDNSLVWNERMYQIYGLPLSQQEVGAKYEDWYARVHPDDVEAAAAQLITAIEGHNAFDTIFRIVHSDGSIRFIQAAALVERDEKGQALRMLGINRDITQQHETQELMRSAKLAADRANQAKSEFVANMSHEIRSPMNAILGMLQLLQRTPLDEHQQDYATKAESSARALLDILNDILDFSKVEAGKLALDLHPFNLDKLLRDMAVILSANLAGKEIELLFDADPALPKWVVGDALRLQQILLNLVGNAIKFTARGEVVLSVACVAQEPAGLSIAFTIRDTGIGISPEQCQHIFQGFVQAEASTTRRYGGSGLGLAICQRLVQLMGGKLTVDSVLGQGSSFQFTITLQPIEPQLQAQAPWNSQLQHLNCLVVDDHPAARQVLVEMVASLGWQADIAENGVDALAAMARRGAEQPYDVVFIDWRMPALDGWETSKRIRQKLPHHKTPLIVMLTTYERELLAHKQTQQPGVVDGVLIKPITASMLFDAVANVRVEHLPKPLLGMPAPGSQRLAGLRLLLVEDNLTNQQVASELLSLDGAQVEVAGGGEAALEAVQRADPPFNAILMDVQMPGMDGYTATRSIRAQFGHSAPPIIAMTANAMAADREAALAAGMVDHVSKPFSLSQLVAAILRHARPSVTAAARPEAADPPGWNSSSALARLDGNTKVFQYSLLSFADEMDAWTGQLQTAVAQQGHGEAARLLHTLKGLAGTVGADQLATEAAQAEEALAATMGREMRLDDFSAVLAAGRTVRPAVRELAARFAPGTVLTQTNSAPDTPDLRTRLAELIRLLDMSNLEVFSVFEQLQQRHGAHMSVEFTPLRQALEKMEFAQASRFCTQLLRHLETGPT</sequence>
<feature type="domain" description="PAS" evidence="19">
    <location>
        <begin position="506"/>
        <end position="551"/>
    </location>
</feature>
<evidence type="ECO:0000256" key="7">
    <source>
        <dbReference type="ARBA" id="ARBA00022692"/>
    </source>
</evidence>